<keyword evidence="3" id="KW-1185">Reference proteome</keyword>
<dbReference type="EMBL" id="BMPE01000028">
    <property type="protein sequence ID" value="GGL18778.1"/>
    <property type="molecule type" value="Genomic_DNA"/>
</dbReference>
<comment type="caution">
    <text evidence="2">The sequence shown here is derived from an EMBL/GenBank/DDBJ whole genome shotgun (WGS) entry which is preliminary data.</text>
</comment>
<accession>A0ABQ2FR50</accession>
<reference evidence="3" key="1">
    <citation type="journal article" date="2019" name="Int. J. Syst. Evol. Microbiol.">
        <title>The Global Catalogue of Microorganisms (GCM) 10K type strain sequencing project: providing services to taxonomists for standard genome sequencing and annotation.</title>
        <authorList>
            <consortium name="The Broad Institute Genomics Platform"/>
            <consortium name="The Broad Institute Genome Sequencing Center for Infectious Disease"/>
            <person name="Wu L."/>
            <person name="Ma J."/>
        </authorList>
    </citation>
    <scope>NUCLEOTIDE SEQUENCE [LARGE SCALE GENOMIC DNA]</scope>
    <source>
        <strain evidence="3">JCM 19173</strain>
    </source>
</reference>
<evidence type="ECO:0000256" key="1">
    <source>
        <dbReference type="SAM" id="MobiDB-lite"/>
    </source>
</evidence>
<name>A0ABQ2FR50_9DEIO</name>
<evidence type="ECO:0000313" key="3">
    <source>
        <dbReference type="Proteomes" id="UP000604341"/>
    </source>
</evidence>
<proteinExistence type="predicted"/>
<dbReference type="Proteomes" id="UP000604341">
    <property type="component" value="Unassembled WGS sequence"/>
</dbReference>
<feature type="region of interest" description="Disordered" evidence="1">
    <location>
        <begin position="37"/>
        <end position="83"/>
    </location>
</feature>
<organism evidence="2 3">
    <name type="scientific">Deinococcus radiotolerans</name>
    <dbReference type="NCBI Taxonomy" id="1309407"/>
    <lineage>
        <taxon>Bacteria</taxon>
        <taxon>Thermotogati</taxon>
        <taxon>Deinococcota</taxon>
        <taxon>Deinococci</taxon>
        <taxon>Deinococcales</taxon>
        <taxon>Deinococcaceae</taxon>
        <taxon>Deinococcus</taxon>
    </lineage>
</organism>
<evidence type="ECO:0000313" key="2">
    <source>
        <dbReference type="EMBL" id="GGL18778.1"/>
    </source>
</evidence>
<sequence>MIGIFPIAGRVTVDTCPPTPYNSNVARQKAGFYQRVRPRHRAGKDLPGTARGGWEQNRRQSHRGRAAPLRRSISWRKTAPASS</sequence>
<protein>
    <submittedName>
        <fullName evidence="2">Uncharacterized protein</fullName>
    </submittedName>
</protein>
<gene>
    <name evidence="2" type="ORF">GCM10010844_42110</name>
</gene>